<keyword evidence="1" id="KW-0472">Membrane</keyword>
<evidence type="ECO:0000313" key="3">
    <source>
        <dbReference type="Proteomes" id="UP000688947"/>
    </source>
</evidence>
<reference evidence="2" key="1">
    <citation type="submission" date="2021-01" db="EMBL/GenBank/DDBJ databases">
        <title>Phytophthora aleatoria, a newly-described species from Pinus radiata is distinct from Phytophthora cactorum isolates based on comparative genomics.</title>
        <authorList>
            <person name="Mcdougal R."/>
            <person name="Panda P."/>
            <person name="Williams N."/>
            <person name="Studholme D.J."/>
        </authorList>
    </citation>
    <scope>NUCLEOTIDE SEQUENCE</scope>
    <source>
        <strain evidence="2">NZFS 3830</strain>
    </source>
</reference>
<dbReference type="Proteomes" id="UP000688947">
    <property type="component" value="Unassembled WGS sequence"/>
</dbReference>
<feature type="transmembrane region" description="Helical" evidence="1">
    <location>
        <begin position="124"/>
        <end position="150"/>
    </location>
</feature>
<dbReference type="GO" id="GO:0016020">
    <property type="term" value="C:membrane"/>
    <property type="evidence" value="ECO:0007669"/>
    <property type="project" value="InterPro"/>
</dbReference>
<dbReference type="AlphaFoldDB" id="A0A8T1U7N7"/>
<name>A0A8T1U7N7_9STRA</name>
<dbReference type="InterPro" id="IPR009311">
    <property type="entry name" value="IFI6/IFI27-like"/>
</dbReference>
<dbReference type="Pfam" id="PF06140">
    <property type="entry name" value="Ifi-6-16"/>
    <property type="match status" value="1"/>
</dbReference>
<accession>A0A8T1U7N7</accession>
<sequence length="234" mass="23779">MAPKATMALEVFIERNQIPENLSILTYTEEEEVEDYFDADWAEQDADASPKSATSAKSAAPGAAAGAAAGASLWGFAMPAVNFIGFTTTGIASGSTAASMMSAAAVANGGGVASGSAVAIMQSIGAVGLVTPIGLGLVAGGAVIGGAAFLMKSHLSNIPSAETDTAGTEAKDEEKGLWVLVEMSPDSVVCTFDDEYKARNAFLNSSATSKALFDPEEKIVLEIGWPMNGDVVDG</sequence>
<gene>
    <name evidence="2" type="ORF">JG687_00011254</name>
</gene>
<dbReference type="VEuPathDB" id="FungiDB:PC110_g10784"/>
<keyword evidence="1" id="KW-1133">Transmembrane helix</keyword>
<proteinExistence type="predicted"/>
<evidence type="ECO:0000313" key="2">
    <source>
        <dbReference type="EMBL" id="KAG6955367.1"/>
    </source>
</evidence>
<protein>
    <submittedName>
        <fullName evidence="2">Uncharacterized protein</fullName>
    </submittedName>
</protein>
<dbReference type="OrthoDB" id="129715at2759"/>
<dbReference type="VEuPathDB" id="FungiDB:PC110_g10783"/>
<dbReference type="PANTHER" id="PTHR16932">
    <property type="entry name" value="INTERFERON ALPHA-INDUCIBLE PROTEIN 27"/>
    <property type="match status" value="1"/>
</dbReference>
<evidence type="ECO:0000256" key="1">
    <source>
        <dbReference type="SAM" id="Phobius"/>
    </source>
</evidence>
<keyword evidence="1" id="KW-0812">Transmembrane</keyword>
<dbReference type="PANTHER" id="PTHR16932:SF18">
    <property type="entry name" value="INTERFERON, ALPHA-INDUCIBLE PROTEIN 27-LIKE 2"/>
    <property type="match status" value="1"/>
</dbReference>
<organism evidence="2 3">
    <name type="scientific">Phytophthora cactorum</name>
    <dbReference type="NCBI Taxonomy" id="29920"/>
    <lineage>
        <taxon>Eukaryota</taxon>
        <taxon>Sar</taxon>
        <taxon>Stramenopiles</taxon>
        <taxon>Oomycota</taxon>
        <taxon>Peronosporomycetes</taxon>
        <taxon>Peronosporales</taxon>
        <taxon>Peronosporaceae</taxon>
        <taxon>Phytophthora</taxon>
    </lineage>
</organism>
<dbReference type="EMBL" id="JAENGZ010000680">
    <property type="protein sequence ID" value="KAG6955367.1"/>
    <property type="molecule type" value="Genomic_DNA"/>
</dbReference>
<comment type="caution">
    <text evidence="2">The sequence shown here is derived from an EMBL/GenBank/DDBJ whole genome shotgun (WGS) entry which is preliminary data.</text>
</comment>